<dbReference type="PRINTS" id="PR00080">
    <property type="entry name" value="SDRFAMILY"/>
</dbReference>
<dbReference type="Pfam" id="PF13561">
    <property type="entry name" value="adh_short_C2"/>
    <property type="match status" value="1"/>
</dbReference>
<keyword evidence="2 3" id="KW-0560">Oxidoreductase</keyword>
<comment type="caution">
    <text evidence="3">The sequence shown here is derived from an EMBL/GenBank/DDBJ whole genome shotgun (WGS) entry which is preliminary data.</text>
</comment>
<dbReference type="PANTHER" id="PTHR24321:SF8">
    <property type="entry name" value="ESTRADIOL 17-BETA-DEHYDROGENASE 8-RELATED"/>
    <property type="match status" value="1"/>
</dbReference>
<dbReference type="PROSITE" id="PS00061">
    <property type="entry name" value="ADH_SHORT"/>
    <property type="match status" value="1"/>
</dbReference>
<accession>A0ABS2STB6</accession>
<keyword evidence="4" id="KW-1185">Reference proteome</keyword>
<evidence type="ECO:0000313" key="4">
    <source>
        <dbReference type="Proteomes" id="UP001179280"/>
    </source>
</evidence>
<dbReference type="Proteomes" id="UP001179280">
    <property type="component" value="Unassembled WGS sequence"/>
</dbReference>
<proteinExistence type="inferred from homology"/>
<dbReference type="SUPFAM" id="SSF51735">
    <property type="entry name" value="NAD(P)-binding Rossmann-fold domains"/>
    <property type="match status" value="1"/>
</dbReference>
<dbReference type="InterPro" id="IPR002347">
    <property type="entry name" value="SDR_fam"/>
</dbReference>
<dbReference type="EC" id="1.1.1.47" evidence="3"/>
<dbReference type="InterPro" id="IPR020904">
    <property type="entry name" value="Sc_DH/Rdtase_CS"/>
</dbReference>
<dbReference type="EMBL" id="JAFBCV010000005">
    <property type="protein sequence ID" value="MBM7838773.1"/>
    <property type="molecule type" value="Genomic_DNA"/>
</dbReference>
<dbReference type="GO" id="GO:0047936">
    <property type="term" value="F:glucose 1-dehydrogenase [NAD(P)+] activity"/>
    <property type="evidence" value="ECO:0007669"/>
    <property type="project" value="UniProtKB-EC"/>
</dbReference>
<protein>
    <submittedName>
        <fullName evidence="3">Glucose 1-dehydrogenase</fullName>
        <ecNumber evidence="3">1.1.1.47</ecNumber>
    </submittedName>
</protein>
<comment type="similarity">
    <text evidence="1">Belongs to the short-chain dehydrogenases/reductases (SDR) family.</text>
</comment>
<evidence type="ECO:0000313" key="3">
    <source>
        <dbReference type="EMBL" id="MBM7838773.1"/>
    </source>
</evidence>
<dbReference type="InterPro" id="IPR036291">
    <property type="entry name" value="NAD(P)-bd_dom_sf"/>
</dbReference>
<dbReference type="Gene3D" id="3.40.50.720">
    <property type="entry name" value="NAD(P)-binding Rossmann-like Domain"/>
    <property type="match status" value="1"/>
</dbReference>
<organism evidence="3 4">
    <name type="scientific">Shouchella xiaoxiensis</name>
    <dbReference type="NCBI Taxonomy" id="766895"/>
    <lineage>
        <taxon>Bacteria</taxon>
        <taxon>Bacillati</taxon>
        <taxon>Bacillota</taxon>
        <taxon>Bacilli</taxon>
        <taxon>Bacillales</taxon>
        <taxon>Bacillaceae</taxon>
        <taxon>Shouchella</taxon>
    </lineage>
</organism>
<evidence type="ECO:0000256" key="1">
    <source>
        <dbReference type="ARBA" id="ARBA00006484"/>
    </source>
</evidence>
<evidence type="ECO:0000256" key="2">
    <source>
        <dbReference type="ARBA" id="ARBA00023002"/>
    </source>
</evidence>
<dbReference type="CDD" id="cd05233">
    <property type="entry name" value="SDR_c"/>
    <property type="match status" value="1"/>
</dbReference>
<dbReference type="RefSeq" id="WP_239586659.1">
    <property type="nucleotide sequence ID" value="NZ_JAFBCV010000005.1"/>
</dbReference>
<dbReference type="PRINTS" id="PR00081">
    <property type="entry name" value="GDHRDH"/>
</dbReference>
<dbReference type="NCBIfam" id="NF005559">
    <property type="entry name" value="PRK07231.1"/>
    <property type="match status" value="1"/>
</dbReference>
<reference evidence="3" key="1">
    <citation type="submission" date="2021-01" db="EMBL/GenBank/DDBJ databases">
        <title>Genomic Encyclopedia of Type Strains, Phase IV (KMG-IV): sequencing the most valuable type-strain genomes for metagenomic binning, comparative biology and taxonomic classification.</title>
        <authorList>
            <person name="Goeker M."/>
        </authorList>
    </citation>
    <scope>NUCLEOTIDE SEQUENCE</scope>
    <source>
        <strain evidence="3">DSM 21943</strain>
    </source>
</reference>
<dbReference type="PANTHER" id="PTHR24321">
    <property type="entry name" value="DEHYDROGENASES, SHORT CHAIN"/>
    <property type="match status" value="1"/>
</dbReference>
<sequence length="259" mass="27622">MSKKTFPVVENKVAIVTGAAMGMGRATAILFAKAGAKVVVADINEEKGQETVAEIKESGGEAHFVQTNIADTNDIQALVQATVSTYGRLDIAVNNAAITPDNKPVAEFDEAYWDKLMSIDLKGVALCMKYQIQQFLKQGDGGSIINISSVSGFRPQPNNIAYVAAKHGVVGMTKVAALEYGDKQIRVNSVAPGAIDTPMLRGALEEHGLNEAEYALQLSLLGRFGKDREVAEATLWLASDQASYITGTTIHADAGYTSR</sequence>
<name>A0ABS2STB6_9BACI</name>
<gene>
    <name evidence="3" type="ORF">JOC54_002032</name>
</gene>